<dbReference type="RefSeq" id="WP_185120602.1">
    <property type="nucleotide sequence ID" value="NZ_JACJVQ010000013.1"/>
</dbReference>
<dbReference type="AlphaFoldDB" id="A0A841SXL4"/>
<organism evidence="1 2">
    <name type="scientific">Cohnella thailandensis</name>
    <dbReference type="NCBI Taxonomy" id="557557"/>
    <lineage>
        <taxon>Bacteria</taxon>
        <taxon>Bacillati</taxon>
        <taxon>Bacillota</taxon>
        <taxon>Bacilli</taxon>
        <taxon>Bacillales</taxon>
        <taxon>Paenibacillaceae</taxon>
        <taxon>Cohnella</taxon>
    </lineage>
</organism>
<protein>
    <submittedName>
        <fullName evidence="1">DUF2487 family protein</fullName>
    </submittedName>
</protein>
<reference evidence="1 2" key="1">
    <citation type="submission" date="2020-08" db="EMBL/GenBank/DDBJ databases">
        <title>Cohnella phylogeny.</title>
        <authorList>
            <person name="Dunlap C."/>
        </authorList>
    </citation>
    <scope>NUCLEOTIDE SEQUENCE [LARGE SCALE GENOMIC DNA]</scope>
    <source>
        <strain evidence="1 2">DSM 25241</strain>
    </source>
</reference>
<evidence type="ECO:0000313" key="2">
    <source>
        <dbReference type="Proteomes" id="UP000535838"/>
    </source>
</evidence>
<dbReference type="Proteomes" id="UP000535838">
    <property type="component" value="Unassembled WGS sequence"/>
</dbReference>
<dbReference type="Pfam" id="PF10673">
    <property type="entry name" value="DUF2487"/>
    <property type="match status" value="1"/>
</dbReference>
<dbReference type="InterPro" id="IPR019615">
    <property type="entry name" value="DUF2487"/>
</dbReference>
<dbReference type="EMBL" id="JACJVQ010000013">
    <property type="protein sequence ID" value="MBB6635366.1"/>
    <property type="molecule type" value="Genomic_DNA"/>
</dbReference>
<keyword evidence="2" id="KW-1185">Reference proteome</keyword>
<comment type="caution">
    <text evidence="1">The sequence shown here is derived from an EMBL/GenBank/DDBJ whole genome shotgun (WGS) entry which is preliminary data.</text>
</comment>
<evidence type="ECO:0000313" key="1">
    <source>
        <dbReference type="EMBL" id="MBB6635366.1"/>
    </source>
</evidence>
<proteinExistence type="predicted"/>
<sequence length="143" mass="16033">MKFSELTSDQWYDLLPYLDTCLIPVSGLVGDEPPHEAAERIAETGDWLQPLETAFRGRTVTMPAYHYINVAEKAEIERIGAICGRVKQLGFKYIVVVSGRADWAEAPAGADLILKPEESGMQPDTNKLRQAITELWKQEGRSR</sequence>
<name>A0A841SXL4_9BACL</name>
<gene>
    <name evidence="1" type="ORF">H7B67_14700</name>
</gene>
<accession>A0A841SXL4</accession>